<dbReference type="InterPro" id="IPR035985">
    <property type="entry name" value="Ubiquitin-activating_enz"/>
</dbReference>
<sequence>MLHVNSKPYIKPSLYSRVKKDGTLIIGVTPQDAIELSNVDQLQTNLLTLLDGGLTVGEITEVLGEKGYDIDIDDVLHILNQLYEYKIVEDNLLFLNDETISSEVKTRFDRQLLLFSALDKKGYEGAVQVQQKLQNAHITLIGIGGVGSYIFYALAAMGIGKLTVVEFDHVETSNLSRQILYNEQDIGMPKIDVAEQKGKLINSGVEYEYINKQIKSPKDFEEVIKGADLAILAADIPRGKISYWMDEAAHNQNVPFLQVGSAHTVALCGPIIIPGQTPRWKDTFPEETTEDHPVTEFINSRYKPAIIDPYNATAASIAALEAVKFLTDFSECQIINRRWFMDLSTLETYFQEIEVKENVEI</sequence>
<dbReference type="Pfam" id="PF00899">
    <property type="entry name" value="ThiF"/>
    <property type="match status" value="1"/>
</dbReference>
<evidence type="ECO:0000313" key="3">
    <source>
        <dbReference type="Proteomes" id="UP001418804"/>
    </source>
</evidence>
<dbReference type="InterPro" id="IPR000594">
    <property type="entry name" value="ThiF_NAD_FAD-bd"/>
</dbReference>
<dbReference type="EMBL" id="JBDIVD010000005">
    <property type="protein sequence ID" value="MEN3156690.1"/>
    <property type="molecule type" value="Genomic_DNA"/>
</dbReference>
<feature type="domain" description="THIF-type NAD/FAD binding fold" evidence="1">
    <location>
        <begin position="109"/>
        <end position="356"/>
    </location>
</feature>
<dbReference type="Gene3D" id="3.40.50.720">
    <property type="entry name" value="NAD(P)-binding Rossmann-like Domain"/>
    <property type="match status" value="1"/>
</dbReference>
<reference evidence="2 3" key="2">
    <citation type="submission" date="2024-05" db="EMBL/GenBank/DDBJ databases">
        <authorList>
            <person name="Zheng X."/>
        </authorList>
    </citation>
    <scope>NUCLEOTIDE SEQUENCE [LARGE SCALE GENOMIC DNA]</scope>
    <source>
        <strain evidence="2 3">C4-10</strain>
    </source>
</reference>
<name>A0ABD5L329_PRIAR</name>
<dbReference type="PANTHER" id="PTHR10953">
    <property type="entry name" value="UBIQUITIN-ACTIVATING ENZYME E1"/>
    <property type="match status" value="1"/>
</dbReference>
<keyword evidence="2" id="KW-0808">Transferase</keyword>
<dbReference type="AlphaFoldDB" id="A0ABD5L329"/>
<dbReference type="GO" id="GO:0016779">
    <property type="term" value="F:nucleotidyltransferase activity"/>
    <property type="evidence" value="ECO:0007669"/>
    <property type="project" value="UniProtKB-KW"/>
</dbReference>
<organism evidence="2 3">
    <name type="scientific">Priestia aryabhattai</name>
    <name type="common">Bacillus aryabhattai</name>
    <dbReference type="NCBI Taxonomy" id="412384"/>
    <lineage>
        <taxon>Bacteria</taxon>
        <taxon>Bacillati</taxon>
        <taxon>Bacillota</taxon>
        <taxon>Bacilli</taxon>
        <taxon>Bacillales</taxon>
        <taxon>Bacillaceae</taxon>
        <taxon>Priestia</taxon>
    </lineage>
</organism>
<keyword evidence="2" id="KW-0548">Nucleotidyltransferase</keyword>
<gene>
    <name evidence="2" type="ORF">ABDD91_28110</name>
</gene>
<dbReference type="SUPFAM" id="SSF69572">
    <property type="entry name" value="Activating enzymes of the ubiquitin-like proteins"/>
    <property type="match status" value="1"/>
</dbReference>
<evidence type="ECO:0000313" key="2">
    <source>
        <dbReference type="EMBL" id="MEN3156690.1"/>
    </source>
</evidence>
<reference evidence="2 3" key="1">
    <citation type="submission" date="2024-05" db="EMBL/GenBank/DDBJ databases">
        <title>The mechanism of isolation and screening of efficient mineral weathering bacteria priestia aryabhattai c4-10 with weathered biotite.</title>
        <authorList>
            <person name="Yang S."/>
        </authorList>
    </citation>
    <scope>NUCLEOTIDE SEQUENCE [LARGE SCALE GENOMIC DNA]</scope>
    <source>
        <strain evidence="2 3">C4-10</strain>
    </source>
</reference>
<dbReference type="PANTHER" id="PTHR10953:SF102">
    <property type="entry name" value="ADENYLYLTRANSFERASE AND SULFURTRANSFERASE MOCS3"/>
    <property type="match status" value="1"/>
</dbReference>
<dbReference type="RefSeq" id="WP_289579020.1">
    <property type="nucleotide sequence ID" value="NZ_CP128553.1"/>
</dbReference>
<protein>
    <submittedName>
        <fullName evidence="2">ThiF family adenylyltransferase</fullName>
    </submittedName>
</protein>
<proteinExistence type="predicted"/>
<dbReference type="Proteomes" id="UP001418804">
    <property type="component" value="Unassembled WGS sequence"/>
</dbReference>
<dbReference type="InterPro" id="IPR045886">
    <property type="entry name" value="ThiF/MoeB/HesA"/>
</dbReference>
<comment type="caution">
    <text evidence="2">The sequence shown here is derived from an EMBL/GenBank/DDBJ whole genome shotgun (WGS) entry which is preliminary data.</text>
</comment>
<evidence type="ECO:0000259" key="1">
    <source>
        <dbReference type="Pfam" id="PF00899"/>
    </source>
</evidence>
<accession>A0ABD5L329</accession>